<evidence type="ECO:0008006" key="4">
    <source>
        <dbReference type="Google" id="ProtNLM"/>
    </source>
</evidence>
<name>A0A507R527_MONPU</name>
<feature type="compositionally biased region" description="Basic and acidic residues" evidence="1">
    <location>
        <begin position="140"/>
        <end position="159"/>
    </location>
</feature>
<feature type="compositionally biased region" description="Low complexity" evidence="1">
    <location>
        <begin position="560"/>
        <end position="569"/>
    </location>
</feature>
<dbReference type="Proteomes" id="UP000319663">
    <property type="component" value="Unassembled WGS sequence"/>
</dbReference>
<feature type="region of interest" description="Disordered" evidence="1">
    <location>
        <begin position="129"/>
        <end position="159"/>
    </location>
</feature>
<feature type="region of interest" description="Disordered" evidence="1">
    <location>
        <begin position="403"/>
        <end position="447"/>
    </location>
</feature>
<keyword evidence="3" id="KW-1185">Reference proteome</keyword>
<feature type="compositionally biased region" description="Acidic residues" evidence="1">
    <location>
        <begin position="403"/>
        <end position="422"/>
    </location>
</feature>
<accession>A0A507R527</accession>
<reference evidence="2 3" key="1">
    <citation type="submission" date="2019-06" db="EMBL/GenBank/DDBJ databases">
        <title>Wine fermentation using esterase from Monascus purpureus.</title>
        <authorList>
            <person name="Geng C."/>
            <person name="Zhang Y."/>
        </authorList>
    </citation>
    <scope>NUCLEOTIDE SEQUENCE [LARGE SCALE GENOMIC DNA]</scope>
    <source>
        <strain evidence="2">HQ1</strain>
    </source>
</reference>
<protein>
    <recommendedName>
        <fullName evidence="4">BTB domain-containing protein</fullName>
    </recommendedName>
</protein>
<proteinExistence type="predicted"/>
<evidence type="ECO:0000313" key="3">
    <source>
        <dbReference type="Proteomes" id="UP000319663"/>
    </source>
</evidence>
<evidence type="ECO:0000313" key="2">
    <source>
        <dbReference type="EMBL" id="TQB77064.1"/>
    </source>
</evidence>
<comment type="caution">
    <text evidence="2">The sequence shown here is derived from an EMBL/GenBank/DDBJ whole genome shotgun (WGS) entry which is preliminary data.</text>
</comment>
<dbReference type="EMBL" id="VIFY01000004">
    <property type="protein sequence ID" value="TQB77064.1"/>
    <property type="molecule type" value="Genomic_DNA"/>
</dbReference>
<gene>
    <name evidence="2" type="ORF">MPDQ_005549</name>
</gene>
<evidence type="ECO:0000256" key="1">
    <source>
        <dbReference type="SAM" id="MobiDB-lite"/>
    </source>
</evidence>
<feature type="compositionally biased region" description="Low complexity" evidence="1">
    <location>
        <begin position="32"/>
        <end position="49"/>
    </location>
</feature>
<organism evidence="2 3">
    <name type="scientific">Monascus purpureus</name>
    <name type="common">Red mold</name>
    <name type="synonym">Monascus anka</name>
    <dbReference type="NCBI Taxonomy" id="5098"/>
    <lineage>
        <taxon>Eukaryota</taxon>
        <taxon>Fungi</taxon>
        <taxon>Dikarya</taxon>
        <taxon>Ascomycota</taxon>
        <taxon>Pezizomycotina</taxon>
        <taxon>Eurotiomycetes</taxon>
        <taxon>Eurotiomycetidae</taxon>
        <taxon>Eurotiales</taxon>
        <taxon>Aspergillaceae</taxon>
        <taxon>Monascus</taxon>
    </lineage>
</organism>
<feature type="region of interest" description="Disordered" evidence="1">
    <location>
        <begin position="25"/>
        <end position="64"/>
    </location>
</feature>
<dbReference type="AlphaFoldDB" id="A0A507R527"/>
<sequence length="597" mass="67128">MNSEYPPLPRPRAVEDSIRTLSLQNTVTPVTSLPSSGSEESLSAAVGGSNHDREHRTPFQPVTRAISSKGDVIIEYTDRDSDSSKSRPASYHWQVASDDLVQNSPYFRALLDPSKFAEGRNLMKQRALLGLEPESTNQTSDERAGSLDHEEQKPEGEKDVPRDLLLPTISLPVDWFKRKVGAELIELFLKILSLNSFDDEEKRGLYVELKFQPPYLISRLVEIADIFNSPHVVREALKKSGYSYGKGKISLTRFSPYLLKISEDRIRQMIFIAMFLEEQTIFQVLTHTLVIIGSRFWINGVGTPSVESPRWRRQYVLNTITDLQAYFLRAYGAMEEGPEDFKPPPVAAVPIPLIRQQPRQFQCRWAFGNSSACDAFHLGQIIRFFSLRTKTIFLGSTLIDPDFTPDPDLETDSDPGDGDGQQESENKERDKGKDIYPNSVDVSGSVGPSTSDISSLIASLKQCPDYQIDSNHSGCGVRRRLLPALDCIERFVGDPRGLLGIIIRPGSNPNVEISRSSDLSSLLPPTNSWWAWTNKSLRRADSVDIRFSKIVSIHFDPSSSRVSQQRTSTAAESLRSSRSPEEDARLFFTARRRDWEA</sequence>
<feature type="compositionally biased region" description="Basic and acidic residues" evidence="1">
    <location>
        <begin position="424"/>
        <end position="434"/>
    </location>
</feature>
<feature type="region of interest" description="Disordered" evidence="1">
    <location>
        <begin position="560"/>
        <end position="582"/>
    </location>
</feature>